<feature type="transmembrane region" description="Helical" evidence="1">
    <location>
        <begin position="25"/>
        <end position="45"/>
    </location>
</feature>
<keyword evidence="1" id="KW-1133">Transmembrane helix</keyword>
<keyword evidence="4" id="KW-1185">Reference proteome</keyword>
<proteinExistence type="predicted"/>
<name>A0A4Q5N4R4_9MICO</name>
<dbReference type="RefSeq" id="WP_130101994.1">
    <property type="nucleotide sequence ID" value="NZ_SDWW01000013.1"/>
</dbReference>
<dbReference type="InterPro" id="IPR005182">
    <property type="entry name" value="YdbS-like_PH"/>
</dbReference>
<dbReference type="AlphaFoldDB" id="A0A4Q5N4R4"/>
<evidence type="ECO:0000259" key="2">
    <source>
        <dbReference type="Pfam" id="PF03703"/>
    </source>
</evidence>
<comment type="caution">
    <text evidence="3">The sequence shown here is derived from an EMBL/GenBank/DDBJ whole genome shotgun (WGS) entry which is preliminary data.</text>
</comment>
<reference evidence="3 4" key="1">
    <citation type="submission" date="2019-01" db="EMBL/GenBank/DDBJ databases">
        <title>Novel species of Cellulomonas.</title>
        <authorList>
            <person name="Liu Q."/>
            <person name="Xin Y.-H."/>
        </authorList>
    </citation>
    <scope>NUCLEOTIDE SEQUENCE [LARGE SCALE GENOMIC DNA]</scope>
    <source>
        <strain evidence="3 4">HLT2-17</strain>
    </source>
</reference>
<feature type="transmembrane region" description="Helical" evidence="1">
    <location>
        <begin position="57"/>
        <end position="76"/>
    </location>
</feature>
<dbReference type="EMBL" id="SDWW01000013">
    <property type="protein sequence ID" value="RYV51677.1"/>
    <property type="molecule type" value="Genomic_DNA"/>
</dbReference>
<gene>
    <name evidence="3" type="ORF">EUA98_07185</name>
</gene>
<accession>A0A4Q5N4R4</accession>
<dbReference type="OrthoDB" id="4350422at2"/>
<sequence length="168" mass="18751">MGLPASQLGPQEEIVIETREHLKHLLVAGLICLAAVVGLVLVLSVGPSDGFWAWLDSAGWIAFAVVVAVFGVWPWLRWLTRTSTLTNERLVTRDGVVRRTGRDIPLERINDVAYDQGLLDRMVKCGTLRVSAASQEGTAVLRDIPEIHEFVRTMNELVRAARKERRLE</sequence>
<feature type="domain" description="YdbS-like PH" evidence="2">
    <location>
        <begin position="78"/>
        <end position="152"/>
    </location>
</feature>
<keyword evidence="1" id="KW-0472">Membrane</keyword>
<evidence type="ECO:0000313" key="3">
    <source>
        <dbReference type="EMBL" id="RYV51677.1"/>
    </source>
</evidence>
<evidence type="ECO:0000256" key="1">
    <source>
        <dbReference type="SAM" id="Phobius"/>
    </source>
</evidence>
<protein>
    <submittedName>
        <fullName evidence="3">PH domain-containing protein</fullName>
    </submittedName>
</protein>
<dbReference type="PANTHER" id="PTHR37938:SF1">
    <property type="entry name" value="BLL0215 PROTEIN"/>
    <property type="match status" value="1"/>
</dbReference>
<dbReference type="Proteomes" id="UP000293764">
    <property type="component" value="Unassembled WGS sequence"/>
</dbReference>
<evidence type="ECO:0000313" key="4">
    <source>
        <dbReference type="Proteomes" id="UP000293764"/>
    </source>
</evidence>
<dbReference type="Pfam" id="PF03703">
    <property type="entry name" value="bPH_2"/>
    <property type="match status" value="1"/>
</dbReference>
<organism evidence="3 4">
    <name type="scientific">Pengzhenrongella frigida</name>
    <dbReference type="NCBI Taxonomy" id="1259133"/>
    <lineage>
        <taxon>Bacteria</taxon>
        <taxon>Bacillati</taxon>
        <taxon>Actinomycetota</taxon>
        <taxon>Actinomycetes</taxon>
        <taxon>Micrococcales</taxon>
        <taxon>Pengzhenrongella</taxon>
    </lineage>
</organism>
<keyword evidence="1" id="KW-0812">Transmembrane</keyword>
<dbReference type="PANTHER" id="PTHR37938">
    <property type="entry name" value="BLL0215 PROTEIN"/>
    <property type="match status" value="1"/>
</dbReference>